<evidence type="ECO:0000256" key="1">
    <source>
        <dbReference type="SAM" id="SignalP"/>
    </source>
</evidence>
<name>A0A0C2GT90_9BILA</name>
<dbReference type="Pfam" id="PF00188">
    <property type="entry name" value="CAP"/>
    <property type="match status" value="1"/>
</dbReference>
<evidence type="ECO:0000313" key="4">
    <source>
        <dbReference type="Proteomes" id="UP000054047"/>
    </source>
</evidence>
<dbReference type="SMART" id="SM00198">
    <property type="entry name" value="SCP"/>
    <property type="match status" value="1"/>
</dbReference>
<protein>
    <submittedName>
        <fullName evidence="3">SCP-like protein</fullName>
    </submittedName>
</protein>
<evidence type="ECO:0000259" key="2">
    <source>
        <dbReference type="SMART" id="SM00198"/>
    </source>
</evidence>
<accession>A0A0C2GT90</accession>
<evidence type="ECO:0000313" key="3">
    <source>
        <dbReference type="EMBL" id="KIH64485.1"/>
    </source>
</evidence>
<dbReference type="AlphaFoldDB" id="A0A0C2GT90"/>
<dbReference type="SUPFAM" id="SSF55797">
    <property type="entry name" value="PR-1-like"/>
    <property type="match status" value="1"/>
</dbReference>
<keyword evidence="1" id="KW-0732">Signal</keyword>
<dbReference type="InterPro" id="IPR014044">
    <property type="entry name" value="CAP_dom"/>
</dbReference>
<gene>
    <name evidence="3" type="ORF">ANCDUO_05204</name>
</gene>
<dbReference type="Gene3D" id="3.40.33.10">
    <property type="entry name" value="CAP"/>
    <property type="match status" value="1"/>
</dbReference>
<dbReference type="OrthoDB" id="5794466at2759"/>
<feature type="domain" description="SCP" evidence="2">
    <location>
        <begin position="47"/>
        <end position="190"/>
    </location>
</feature>
<dbReference type="Proteomes" id="UP000054047">
    <property type="component" value="Unassembled WGS sequence"/>
</dbReference>
<keyword evidence="4" id="KW-1185">Reference proteome</keyword>
<sequence>MTAENRLPQTTAMLSSVLALVAVAVSVLDAAIPSGGYQCWNFASTDEIRYEYLTVVNNLRKQIAQGTAQCKGKTCPAGKNIYRLDWDCMIEIEAQKVADQCTESPRLPQGLSALVKKAPMTTCNPKPLFKQTVKGWWDDVQTEGLGDKPLFDNEKLADFAKLAHGKATRIGCAQKNCDGNLYVACMLYPE</sequence>
<dbReference type="InterPro" id="IPR035940">
    <property type="entry name" value="CAP_sf"/>
</dbReference>
<feature type="signal peptide" evidence="1">
    <location>
        <begin position="1"/>
        <end position="30"/>
    </location>
</feature>
<feature type="chain" id="PRO_5002149316" evidence="1">
    <location>
        <begin position="31"/>
        <end position="190"/>
    </location>
</feature>
<reference evidence="3 4" key="1">
    <citation type="submission" date="2013-12" db="EMBL/GenBank/DDBJ databases">
        <title>Draft genome of the parsitic nematode Ancylostoma duodenale.</title>
        <authorList>
            <person name="Mitreva M."/>
        </authorList>
    </citation>
    <scope>NUCLEOTIDE SEQUENCE [LARGE SCALE GENOMIC DNA]</scope>
    <source>
        <strain evidence="3 4">Zhejiang</strain>
    </source>
</reference>
<organism evidence="3 4">
    <name type="scientific">Ancylostoma duodenale</name>
    <dbReference type="NCBI Taxonomy" id="51022"/>
    <lineage>
        <taxon>Eukaryota</taxon>
        <taxon>Metazoa</taxon>
        <taxon>Ecdysozoa</taxon>
        <taxon>Nematoda</taxon>
        <taxon>Chromadorea</taxon>
        <taxon>Rhabditida</taxon>
        <taxon>Rhabditina</taxon>
        <taxon>Rhabditomorpha</taxon>
        <taxon>Strongyloidea</taxon>
        <taxon>Ancylostomatidae</taxon>
        <taxon>Ancylostomatinae</taxon>
        <taxon>Ancylostoma</taxon>
    </lineage>
</organism>
<proteinExistence type="predicted"/>
<dbReference type="CDD" id="cd05380">
    <property type="entry name" value="CAP_euk"/>
    <property type="match status" value="1"/>
</dbReference>
<dbReference type="EMBL" id="KN728040">
    <property type="protein sequence ID" value="KIH64485.1"/>
    <property type="molecule type" value="Genomic_DNA"/>
</dbReference>